<evidence type="ECO:0000313" key="2">
    <source>
        <dbReference type="EMBL" id="CAK1540681.1"/>
    </source>
</evidence>
<proteinExistence type="predicted"/>
<dbReference type="EMBL" id="CAVLEF010000001">
    <property type="protein sequence ID" value="CAK1540681.1"/>
    <property type="molecule type" value="Genomic_DNA"/>
</dbReference>
<organism evidence="2 3">
    <name type="scientific">Leptosia nina</name>
    <dbReference type="NCBI Taxonomy" id="320188"/>
    <lineage>
        <taxon>Eukaryota</taxon>
        <taxon>Metazoa</taxon>
        <taxon>Ecdysozoa</taxon>
        <taxon>Arthropoda</taxon>
        <taxon>Hexapoda</taxon>
        <taxon>Insecta</taxon>
        <taxon>Pterygota</taxon>
        <taxon>Neoptera</taxon>
        <taxon>Endopterygota</taxon>
        <taxon>Lepidoptera</taxon>
        <taxon>Glossata</taxon>
        <taxon>Ditrysia</taxon>
        <taxon>Papilionoidea</taxon>
        <taxon>Pieridae</taxon>
        <taxon>Pierinae</taxon>
        <taxon>Leptosia</taxon>
    </lineage>
</organism>
<reference evidence="2 3" key="1">
    <citation type="submission" date="2023-11" db="EMBL/GenBank/DDBJ databases">
        <authorList>
            <person name="Okamura Y."/>
        </authorList>
    </citation>
    <scope>NUCLEOTIDE SEQUENCE [LARGE SCALE GENOMIC DNA]</scope>
</reference>
<accession>A0AAV1IX71</accession>
<evidence type="ECO:0000256" key="1">
    <source>
        <dbReference type="SAM" id="MobiDB-lite"/>
    </source>
</evidence>
<comment type="caution">
    <text evidence="2">The sequence shown here is derived from an EMBL/GenBank/DDBJ whole genome shotgun (WGS) entry which is preliminary data.</text>
</comment>
<keyword evidence="3" id="KW-1185">Reference proteome</keyword>
<name>A0AAV1IX71_9NEOP</name>
<dbReference type="AlphaFoldDB" id="A0AAV1IX71"/>
<feature type="region of interest" description="Disordered" evidence="1">
    <location>
        <begin position="1"/>
        <end position="68"/>
    </location>
</feature>
<protein>
    <submittedName>
        <fullName evidence="2">Uncharacterized protein</fullName>
    </submittedName>
</protein>
<feature type="compositionally biased region" description="Pro residues" evidence="1">
    <location>
        <begin position="33"/>
        <end position="45"/>
    </location>
</feature>
<dbReference type="Proteomes" id="UP001497472">
    <property type="component" value="Unassembled WGS sequence"/>
</dbReference>
<evidence type="ECO:0000313" key="3">
    <source>
        <dbReference type="Proteomes" id="UP001497472"/>
    </source>
</evidence>
<gene>
    <name evidence="2" type="ORF">LNINA_LOCUS715</name>
</gene>
<sequence>MRRRRRVAGDVSGSSLGEASRRHCARGALGPGPSLPRPLAAPGPLAPQRSPPRAVRKMRATFSPVCDR</sequence>